<dbReference type="PROSITE" id="PS51257">
    <property type="entry name" value="PROKAR_LIPOPROTEIN"/>
    <property type="match status" value="1"/>
</dbReference>
<dbReference type="Proteomes" id="UP001193734">
    <property type="component" value="Unassembled WGS sequence"/>
</dbReference>
<accession>A0ABX2AV00</accession>
<organism evidence="2 3">
    <name type="scientific">Xylanibacter rodentium</name>
    <dbReference type="NCBI Taxonomy" id="2736289"/>
    <lineage>
        <taxon>Bacteria</taxon>
        <taxon>Pseudomonadati</taxon>
        <taxon>Bacteroidota</taxon>
        <taxon>Bacteroidia</taxon>
        <taxon>Bacteroidales</taxon>
        <taxon>Prevotellaceae</taxon>
        <taxon>Xylanibacter</taxon>
    </lineage>
</organism>
<dbReference type="GeneID" id="82156916"/>
<dbReference type="Gene3D" id="2.30.180.10">
    <property type="entry name" value="FAS1 domain"/>
    <property type="match status" value="1"/>
</dbReference>
<dbReference type="SUPFAM" id="SSF82153">
    <property type="entry name" value="FAS1 domain"/>
    <property type="match status" value="1"/>
</dbReference>
<name>A0ABX2AV00_9BACT</name>
<dbReference type="EMBL" id="JABKKE010000004">
    <property type="protein sequence ID" value="NPE13490.1"/>
    <property type="molecule type" value="Genomic_DNA"/>
</dbReference>
<sequence>MKAIHYILGVAICSMAACTDWDDHYDGELAEGGSMTLWEQMQQRPELSDFCEVLEHTKLFRMHKKTNASYAEILNSGQSFTVMAPVNGTFDKQAYIDQTATDKGDSIVEKFFVLNHIARSANSVTSAEKNILMMNNKRASLSLDGINNVKIKENNLHAKNGILHIVSEKLPYYYNLYEQMTDREEFKAIGDFIRSYDRDEFDENNSVQNGTVDGVPVYIDSVIIERNDFLNNVLRAKLTSEDSTYWMVAPKAEGWRKAYDEACSYFNYSSKEEKRDSLQRLYATYALLFDGIYSMTTQAAPNDSLCSLTYTQSEPQYSVFHKPFEPGGILSTATATTSSNGILYETEEWPFTPLQTYFRELEIEGEYTSYIIKAEKCTYTSRQLDADSISNGAYLDIEPSSNTANWSVTFRLSSTLSARYDVCAIILPRSITDPNAEKYTSCQFKAEVGYIDANGNKKTFNCGNKKFHNDPVRVDTVVLAEDFEFPVCNRYDTANDDITLKLTCQMTASEGKKYTRPIYIDCIYLRPKTKE</sequence>
<evidence type="ECO:0000313" key="2">
    <source>
        <dbReference type="EMBL" id="NPE13490.1"/>
    </source>
</evidence>
<dbReference type="InterPro" id="IPR036378">
    <property type="entry name" value="FAS1_dom_sf"/>
</dbReference>
<dbReference type="RefSeq" id="WP_172176354.1">
    <property type="nucleotide sequence ID" value="NZ_CASGIA010000006.1"/>
</dbReference>
<dbReference type="PROSITE" id="PS50213">
    <property type="entry name" value="FAS1"/>
    <property type="match status" value="1"/>
</dbReference>
<reference evidence="2 3" key="1">
    <citation type="submission" date="2020-05" db="EMBL/GenBank/DDBJ databases">
        <title>Distinct polysaccharide utilization as determinants for interspecies competition between intestinal Prevotella spp.</title>
        <authorList>
            <person name="Galvez E.J.C."/>
            <person name="Iljazovic A."/>
            <person name="Strowig T."/>
        </authorList>
    </citation>
    <scope>NUCLEOTIDE SEQUENCE [LARGE SCALE GENOMIC DNA]</scope>
    <source>
        <strain evidence="2 3">PROD</strain>
    </source>
</reference>
<proteinExistence type="predicted"/>
<feature type="domain" description="FAS1" evidence="1">
    <location>
        <begin position="34"/>
        <end position="170"/>
    </location>
</feature>
<protein>
    <recommendedName>
        <fullName evidence="1">FAS1 domain-containing protein</fullName>
    </recommendedName>
</protein>
<comment type="caution">
    <text evidence="2">The sequence shown here is derived from an EMBL/GenBank/DDBJ whole genome shotgun (WGS) entry which is preliminary data.</text>
</comment>
<gene>
    <name evidence="2" type="ORF">HPS55_03965</name>
</gene>
<evidence type="ECO:0000313" key="3">
    <source>
        <dbReference type="Proteomes" id="UP001193734"/>
    </source>
</evidence>
<evidence type="ECO:0000259" key="1">
    <source>
        <dbReference type="PROSITE" id="PS50213"/>
    </source>
</evidence>
<keyword evidence="3" id="KW-1185">Reference proteome</keyword>
<dbReference type="InterPro" id="IPR000782">
    <property type="entry name" value="FAS1_domain"/>
</dbReference>
<dbReference type="Pfam" id="PF02469">
    <property type="entry name" value="Fasciclin"/>
    <property type="match status" value="1"/>
</dbReference>